<feature type="region of interest" description="Disordered" evidence="4">
    <location>
        <begin position="1"/>
        <end position="37"/>
    </location>
</feature>
<evidence type="ECO:0000313" key="6">
    <source>
        <dbReference type="EMBL" id="SDD64382.1"/>
    </source>
</evidence>
<dbReference type="OrthoDB" id="9797252at2"/>
<keyword evidence="3 6" id="KW-0808">Transferase</keyword>
<keyword evidence="2 6" id="KW-0489">Methyltransferase</keyword>
<evidence type="ECO:0000256" key="2">
    <source>
        <dbReference type="ARBA" id="ARBA00022603"/>
    </source>
</evidence>
<feature type="compositionally biased region" description="Low complexity" evidence="4">
    <location>
        <begin position="10"/>
        <end position="23"/>
    </location>
</feature>
<dbReference type="SUPFAM" id="SSF53335">
    <property type="entry name" value="S-adenosyl-L-methionine-dependent methyltransferases"/>
    <property type="match status" value="1"/>
</dbReference>
<evidence type="ECO:0000259" key="5">
    <source>
        <dbReference type="Pfam" id="PF08241"/>
    </source>
</evidence>
<accession>A0A1G6WEU9</accession>
<dbReference type="PANTHER" id="PTHR44942:SF4">
    <property type="entry name" value="METHYLTRANSFERASE TYPE 11 DOMAIN-CONTAINING PROTEIN"/>
    <property type="match status" value="1"/>
</dbReference>
<keyword evidence="7" id="KW-1185">Reference proteome</keyword>
<dbReference type="CDD" id="cd02440">
    <property type="entry name" value="AdoMet_MTases"/>
    <property type="match status" value="1"/>
</dbReference>
<dbReference type="InterPro" id="IPR013216">
    <property type="entry name" value="Methyltransf_11"/>
</dbReference>
<organism evidence="6 7">
    <name type="scientific">Sanguibacter gelidistatuariae</name>
    <dbReference type="NCBI Taxonomy" id="1814289"/>
    <lineage>
        <taxon>Bacteria</taxon>
        <taxon>Bacillati</taxon>
        <taxon>Actinomycetota</taxon>
        <taxon>Actinomycetes</taxon>
        <taxon>Micrococcales</taxon>
        <taxon>Sanguibacteraceae</taxon>
        <taxon>Sanguibacter</taxon>
    </lineage>
</organism>
<evidence type="ECO:0000313" key="7">
    <source>
        <dbReference type="Proteomes" id="UP000199039"/>
    </source>
</evidence>
<evidence type="ECO:0000256" key="3">
    <source>
        <dbReference type="ARBA" id="ARBA00022679"/>
    </source>
</evidence>
<dbReference type="RefSeq" id="WP_093186094.1">
    <property type="nucleotide sequence ID" value="NZ_FMYH01000009.1"/>
</dbReference>
<dbReference type="STRING" id="1814289.SAMN05216410_3624"/>
<proteinExistence type="inferred from homology"/>
<feature type="domain" description="Methyltransferase type 11" evidence="5">
    <location>
        <begin position="73"/>
        <end position="161"/>
    </location>
</feature>
<dbReference type="Pfam" id="PF08241">
    <property type="entry name" value="Methyltransf_11"/>
    <property type="match status" value="1"/>
</dbReference>
<gene>
    <name evidence="6" type="ORF">SAMN05216410_3624</name>
</gene>
<dbReference type="InterPro" id="IPR029063">
    <property type="entry name" value="SAM-dependent_MTases_sf"/>
</dbReference>
<comment type="similarity">
    <text evidence="1">Belongs to the methyltransferase superfamily.</text>
</comment>
<sequence>MTSNLAGDGPAPTTAAAIAPPHARQGVDPASRTDRAQSFEQGAQVYAQVRPEYPPEAVDWLLPAGAGPGTHVLDLAAGTGKLTRSLVARGLQVTAVEPSQAMRAELERALPQATALPGTAESIPLETASVDTVVVGQAWHWFSPEPAAAEIARVLRPGGRLGIVWNVRDNSTDWVRAFTEIIHRGDTLAPSYQPPTLDLPDGALFGPPEHTTFRWHAAMTPAGLRALAASRSYLLTLDAASRDALLNAVDHLTSTHPDLRGKDLIDLPYDAQCWRADRLPSPLTSGPGRG</sequence>
<dbReference type="GO" id="GO:0008757">
    <property type="term" value="F:S-adenosylmethionine-dependent methyltransferase activity"/>
    <property type="evidence" value="ECO:0007669"/>
    <property type="project" value="InterPro"/>
</dbReference>
<dbReference type="InterPro" id="IPR051052">
    <property type="entry name" value="Diverse_substrate_MTase"/>
</dbReference>
<evidence type="ECO:0000256" key="1">
    <source>
        <dbReference type="ARBA" id="ARBA00008361"/>
    </source>
</evidence>
<dbReference type="PANTHER" id="PTHR44942">
    <property type="entry name" value="METHYLTRANSF_11 DOMAIN-CONTAINING PROTEIN"/>
    <property type="match status" value="1"/>
</dbReference>
<reference evidence="6 7" key="1">
    <citation type="submission" date="2016-09" db="EMBL/GenBank/DDBJ databases">
        <authorList>
            <person name="Capua I."/>
            <person name="De Benedictis P."/>
            <person name="Joannis T."/>
            <person name="Lombin L.H."/>
            <person name="Cattoli G."/>
        </authorList>
    </citation>
    <scope>NUCLEOTIDE SEQUENCE [LARGE SCALE GENOMIC DNA]</scope>
    <source>
        <strain evidence="6 7">ISLP-3</strain>
    </source>
</reference>
<dbReference type="EMBL" id="FMYH01000009">
    <property type="protein sequence ID" value="SDD64382.1"/>
    <property type="molecule type" value="Genomic_DNA"/>
</dbReference>
<name>A0A1G6WEU9_9MICO</name>
<dbReference type="Proteomes" id="UP000199039">
    <property type="component" value="Unassembled WGS sequence"/>
</dbReference>
<dbReference type="Gene3D" id="3.40.50.150">
    <property type="entry name" value="Vaccinia Virus protein VP39"/>
    <property type="match status" value="1"/>
</dbReference>
<dbReference type="AlphaFoldDB" id="A0A1G6WEU9"/>
<dbReference type="GO" id="GO:0032259">
    <property type="term" value="P:methylation"/>
    <property type="evidence" value="ECO:0007669"/>
    <property type="project" value="UniProtKB-KW"/>
</dbReference>
<protein>
    <submittedName>
        <fullName evidence="6">Methyltransferase domain-containing protein</fullName>
    </submittedName>
</protein>
<evidence type="ECO:0000256" key="4">
    <source>
        <dbReference type="SAM" id="MobiDB-lite"/>
    </source>
</evidence>